<dbReference type="PRINTS" id="PR00986">
    <property type="entry name" value="TRNASYNTHVAL"/>
</dbReference>
<dbReference type="GO" id="GO:0005829">
    <property type="term" value="C:cytosol"/>
    <property type="evidence" value="ECO:0007669"/>
    <property type="project" value="TreeGrafter"/>
</dbReference>
<dbReference type="AlphaFoldDB" id="A0A0F9UJF2"/>
<dbReference type="InterPro" id="IPR013155">
    <property type="entry name" value="M/V/L/I-tRNA-synth_anticd-bd"/>
</dbReference>
<evidence type="ECO:0000256" key="1">
    <source>
        <dbReference type="ARBA" id="ARBA00004496"/>
    </source>
</evidence>
<evidence type="ECO:0000259" key="13">
    <source>
        <dbReference type="Pfam" id="PF08264"/>
    </source>
</evidence>
<dbReference type="GO" id="GO:0006438">
    <property type="term" value="P:valyl-tRNA aminoacylation"/>
    <property type="evidence" value="ECO:0007669"/>
    <property type="project" value="InterPro"/>
</dbReference>
<dbReference type="Gene3D" id="3.40.50.620">
    <property type="entry name" value="HUPs"/>
    <property type="match status" value="2"/>
</dbReference>
<evidence type="ECO:0000256" key="10">
    <source>
        <dbReference type="ARBA" id="ARBA00029936"/>
    </source>
</evidence>
<evidence type="ECO:0000256" key="2">
    <source>
        <dbReference type="ARBA" id="ARBA00011245"/>
    </source>
</evidence>
<keyword evidence="9" id="KW-0030">Aminoacyl-tRNA synthetase</keyword>
<dbReference type="InterPro" id="IPR009080">
    <property type="entry name" value="tRNAsynth_Ia_anticodon-bd"/>
</dbReference>
<dbReference type="SUPFAM" id="SSF47323">
    <property type="entry name" value="Anticodon-binding domain of a subclass of class I aminoacyl-tRNA synthetases"/>
    <property type="match status" value="1"/>
</dbReference>
<dbReference type="CDD" id="cd07962">
    <property type="entry name" value="Anticodon_Ia_Val"/>
    <property type="match status" value="1"/>
</dbReference>
<dbReference type="GO" id="GO:0005524">
    <property type="term" value="F:ATP binding"/>
    <property type="evidence" value="ECO:0007669"/>
    <property type="project" value="UniProtKB-KW"/>
</dbReference>
<dbReference type="Pfam" id="PF08264">
    <property type="entry name" value="Anticodon_1"/>
    <property type="match status" value="1"/>
</dbReference>
<evidence type="ECO:0000256" key="5">
    <source>
        <dbReference type="ARBA" id="ARBA00022598"/>
    </source>
</evidence>
<dbReference type="PROSITE" id="PS00178">
    <property type="entry name" value="AA_TRNA_LIGASE_I"/>
    <property type="match status" value="1"/>
</dbReference>
<keyword evidence="5" id="KW-0436">Ligase</keyword>
<dbReference type="InterPro" id="IPR009008">
    <property type="entry name" value="Val/Leu/Ile-tRNA-synth_edit"/>
</dbReference>
<gene>
    <name evidence="14" type="ORF">LCGC14_0214330</name>
</gene>
<dbReference type="PANTHER" id="PTHR11946">
    <property type="entry name" value="VALYL-TRNA SYNTHETASES"/>
    <property type="match status" value="1"/>
</dbReference>
<dbReference type="NCBIfam" id="TIGR00422">
    <property type="entry name" value="valS"/>
    <property type="match status" value="1"/>
</dbReference>
<evidence type="ECO:0000313" key="14">
    <source>
        <dbReference type="EMBL" id="KKN91764.1"/>
    </source>
</evidence>
<feature type="domain" description="Methionyl/Valyl/Leucyl/Isoleucyl-tRNA synthetase anticodon-binding" evidence="13">
    <location>
        <begin position="644"/>
        <end position="748"/>
    </location>
</feature>
<evidence type="ECO:0000256" key="7">
    <source>
        <dbReference type="ARBA" id="ARBA00022840"/>
    </source>
</evidence>
<evidence type="ECO:0000256" key="3">
    <source>
        <dbReference type="ARBA" id="ARBA00013169"/>
    </source>
</evidence>
<dbReference type="InterPro" id="IPR002300">
    <property type="entry name" value="aa-tRNA-synth_Ia"/>
</dbReference>
<reference evidence="14" key="1">
    <citation type="journal article" date="2015" name="Nature">
        <title>Complex archaea that bridge the gap between prokaryotes and eukaryotes.</title>
        <authorList>
            <person name="Spang A."/>
            <person name="Saw J.H."/>
            <person name="Jorgensen S.L."/>
            <person name="Zaremba-Niedzwiedzka K."/>
            <person name="Martijn J."/>
            <person name="Lind A.E."/>
            <person name="van Eijk R."/>
            <person name="Schleper C."/>
            <person name="Guy L."/>
            <person name="Ettema T.J."/>
        </authorList>
    </citation>
    <scope>NUCLEOTIDE SEQUENCE</scope>
</reference>
<proteinExistence type="predicted"/>
<comment type="caution">
    <text evidence="14">The sequence shown here is derived from an EMBL/GenBank/DDBJ whole genome shotgun (WGS) entry which is preliminary data.</text>
</comment>
<dbReference type="PANTHER" id="PTHR11946:SF93">
    <property type="entry name" value="VALINE--TRNA LIGASE, CHLOROPLASTIC_MITOCHONDRIAL 2"/>
    <property type="match status" value="1"/>
</dbReference>
<dbReference type="GO" id="GO:0002161">
    <property type="term" value="F:aminoacyl-tRNA deacylase activity"/>
    <property type="evidence" value="ECO:0007669"/>
    <property type="project" value="InterPro"/>
</dbReference>
<evidence type="ECO:0000256" key="4">
    <source>
        <dbReference type="ARBA" id="ARBA00022490"/>
    </source>
</evidence>
<name>A0A0F9UJF2_9ZZZZ</name>
<dbReference type="InterPro" id="IPR014729">
    <property type="entry name" value="Rossmann-like_a/b/a_fold"/>
</dbReference>
<protein>
    <recommendedName>
        <fullName evidence="3">valine--tRNA ligase</fullName>
        <ecNumber evidence="3">6.1.1.9</ecNumber>
    </recommendedName>
    <alternativeName>
        <fullName evidence="10">Valyl-tRNA synthetase</fullName>
    </alternativeName>
</protein>
<dbReference type="SUPFAM" id="SSF50677">
    <property type="entry name" value="ValRS/IleRS/LeuRS editing domain"/>
    <property type="match status" value="1"/>
</dbReference>
<organism evidence="14">
    <name type="scientific">marine sediment metagenome</name>
    <dbReference type="NCBI Taxonomy" id="412755"/>
    <lineage>
        <taxon>unclassified sequences</taxon>
        <taxon>metagenomes</taxon>
        <taxon>ecological metagenomes</taxon>
    </lineage>
</organism>
<dbReference type="Gene3D" id="1.10.730.10">
    <property type="entry name" value="Isoleucyl-tRNA Synthetase, Domain 1"/>
    <property type="match status" value="1"/>
</dbReference>
<evidence type="ECO:0000256" key="11">
    <source>
        <dbReference type="ARBA" id="ARBA00047552"/>
    </source>
</evidence>
<keyword evidence="7" id="KW-0067">ATP-binding</keyword>
<keyword evidence="6" id="KW-0547">Nucleotide-binding</keyword>
<comment type="catalytic activity">
    <reaction evidence="11">
        <text>tRNA(Val) + L-valine + ATP = L-valyl-tRNA(Val) + AMP + diphosphate</text>
        <dbReference type="Rhea" id="RHEA:10704"/>
        <dbReference type="Rhea" id="RHEA-COMP:9672"/>
        <dbReference type="Rhea" id="RHEA-COMP:9708"/>
        <dbReference type="ChEBI" id="CHEBI:30616"/>
        <dbReference type="ChEBI" id="CHEBI:33019"/>
        <dbReference type="ChEBI" id="CHEBI:57762"/>
        <dbReference type="ChEBI" id="CHEBI:78442"/>
        <dbReference type="ChEBI" id="CHEBI:78537"/>
        <dbReference type="ChEBI" id="CHEBI:456215"/>
        <dbReference type="EC" id="6.1.1.9"/>
    </reaction>
</comment>
<dbReference type="SUPFAM" id="SSF52374">
    <property type="entry name" value="Nucleotidylyl transferase"/>
    <property type="match status" value="1"/>
</dbReference>
<dbReference type="NCBIfam" id="NF004349">
    <property type="entry name" value="PRK05729.1"/>
    <property type="match status" value="1"/>
</dbReference>
<dbReference type="GO" id="GO:0004832">
    <property type="term" value="F:valine-tRNA ligase activity"/>
    <property type="evidence" value="ECO:0007669"/>
    <property type="project" value="UniProtKB-EC"/>
</dbReference>
<evidence type="ECO:0000256" key="9">
    <source>
        <dbReference type="ARBA" id="ARBA00023146"/>
    </source>
</evidence>
<dbReference type="InterPro" id="IPR001412">
    <property type="entry name" value="aa-tRNA-synth_I_CS"/>
</dbReference>
<feature type="domain" description="Aminoacyl-tRNA synthetase class Ia" evidence="12">
    <location>
        <begin position="16"/>
        <end position="594"/>
    </location>
</feature>
<dbReference type="InterPro" id="IPR002303">
    <property type="entry name" value="Valyl-tRNA_ligase"/>
</dbReference>
<dbReference type="Pfam" id="PF00133">
    <property type="entry name" value="tRNA-synt_1"/>
    <property type="match status" value="1"/>
</dbReference>
<dbReference type="InterPro" id="IPR033705">
    <property type="entry name" value="Anticodon_Ia_Val"/>
</dbReference>
<comment type="subunit">
    <text evidence="2">Monomer.</text>
</comment>
<dbReference type="FunFam" id="3.40.50.620:FF:000032">
    <property type="entry name" value="Valine--tRNA ligase"/>
    <property type="match status" value="1"/>
</dbReference>
<dbReference type="CDD" id="cd00817">
    <property type="entry name" value="ValRS_core"/>
    <property type="match status" value="1"/>
</dbReference>
<comment type="subcellular location">
    <subcellularLocation>
        <location evidence="1">Cytoplasm</location>
    </subcellularLocation>
</comment>
<keyword evidence="8" id="KW-0648">Protein biosynthesis</keyword>
<evidence type="ECO:0000259" key="12">
    <source>
        <dbReference type="Pfam" id="PF00133"/>
    </source>
</evidence>
<evidence type="ECO:0000256" key="8">
    <source>
        <dbReference type="ARBA" id="ARBA00022917"/>
    </source>
</evidence>
<keyword evidence="4" id="KW-0963">Cytoplasm</keyword>
<dbReference type="EMBL" id="LAZR01000100">
    <property type="protein sequence ID" value="KKN91764.1"/>
    <property type="molecule type" value="Genomic_DNA"/>
</dbReference>
<evidence type="ECO:0000256" key="6">
    <source>
        <dbReference type="ARBA" id="ARBA00022741"/>
    </source>
</evidence>
<accession>A0A0F9UJF2</accession>
<dbReference type="EC" id="6.1.1.9" evidence="3"/>
<sequence length="749" mass="87711">MKLLSKAYNPKEVEKKVYRFWRKSGFFNPDKLPGQRKKAYTIVLPPPNITGELHMGHALNATIQDILIRWKRLQGFKALWLPGTDHAGIATQNVVEKELKKEGKNRFDLGREKFIERIWQWEKKYGNIILEQLKKIGASCDWSRTKFTLDKDYVKAVEKAFLHYYEKGWIYRGKRVINWCLRCQTSLSDLELEYKEKKGHLWYIKYPLVRNSKQTTNYIIVATTRPETMLGDTAIAVNPKDKKYKDLVDRKAILPLVNREIPIITDPMVDLEFGTGAVKITPAHDLKDYDISLRHYLPVVQVIDEKGKITKEAPLPYQGLSVLEARQKIIKDLEEEDLLEKVEDYSRQIPVCYRCDTMVELIPSEQWFLKMEKLAKIAEKPVREGKIKFHPKSFEKGYFSWLKNIKDWCISRQLWWGHHLPIWQCQIGKNKKPKIKNQKLDKEKYFISLKRPGRCPICKKCKPRQIDDVLDTWFSSALWPFTTLGWPRLRQGSGLQAKKRKSDLDIYYPTDVLSTDRGIINLWVARMIFSGMEFIKKIPFKNVYIHATVLTKEGKRMSKSLGTGINPIELIEKYGADATRFGISYQVMGGQDIRFVEDNIVMGRKFCNKIWNASRFIMMNKLPLINVDSVRRFTLKSKNLTSADKKVLKSLDTITKSTNKDLERFSFGQAAHKLYGFFWHDFCDIYIEKSKRQLQSAGLKLQTSEILIYVLLTSLKLLHPFVPFITEEIYQKLPLKNKKKCLMIEEWPN</sequence>